<proteinExistence type="predicted"/>
<evidence type="ECO:0000259" key="2">
    <source>
        <dbReference type="Pfam" id="PF20493"/>
    </source>
</evidence>
<comment type="caution">
    <text evidence="3">The sequence shown here is derived from an EMBL/GenBank/DDBJ whole genome shotgun (WGS) entry which is preliminary data.</text>
</comment>
<reference evidence="3 4" key="1">
    <citation type="submission" date="2016-08" db="EMBL/GenBank/DDBJ databases">
        <title>Whole genome shotgun sequence of Pichia membranifaciens KS47-1.</title>
        <authorList>
            <person name="Konishi M."/>
            <person name="Ishida M."/>
            <person name="Arakawa T."/>
            <person name="Kato Y."/>
            <person name="Horiuchi J."/>
        </authorList>
    </citation>
    <scope>NUCLEOTIDE SEQUENCE [LARGE SCALE GENOMIC DNA]</scope>
    <source>
        <strain evidence="3 4">KS47-1</strain>
    </source>
</reference>
<dbReference type="EMBL" id="BDGI01000258">
    <property type="protein sequence ID" value="GAV30697.1"/>
    <property type="molecule type" value="Genomic_DNA"/>
</dbReference>
<feature type="domain" description="WD-like" evidence="2">
    <location>
        <begin position="69"/>
        <end position="287"/>
    </location>
</feature>
<gene>
    <name evidence="3" type="ORF">PMKS-004216</name>
</gene>
<feature type="chain" id="PRO_5013315455" description="WD-like domain-containing protein" evidence="1">
    <location>
        <begin position="22"/>
        <end position="288"/>
    </location>
</feature>
<feature type="signal peptide" evidence="1">
    <location>
        <begin position="1"/>
        <end position="21"/>
    </location>
</feature>
<sequence length="288" mass="31026">MFSHLWNWILIATIAVAKTSAGDIGDPLSINAVLQNDILPNDNSTGSLELNYGPEFGVYGLVGFKNYTLVSLSSYDYLKGMEDMLINALENDLLGDAFLLYHKIIFNGQAATTAPTEGSNMSQEMAILLNYSNSSGCALRFSDLATMSSSAELSDFYYTLGNSTVLSTLSYDDVYGTRVANKLRKRNSAPNCSSSHQATKGDCGQLIGALKTDSEMFYAINGNRSIAWGSCFVSVSGNGSWISSDLFNAAESCYNFCGSISISCEVYNVNLGGYIMDQCISNRPGGCD</sequence>
<organism evidence="3 4">
    <name type="scientific">Pichia membranifaciens</name>
    <dbReference type="NCBI Taxonomy" id="4926"/>
    <lineage>
        <taxon>Eukaryota</taxon>
        <taxon>Fungi</taxon>
        <taxon>Dikarya</taxon>
        <taxon>Ascomycota</taxon>
        <taxon>Saccharomycotina</taxon>
        <taxon>Pichiomycetes</taxon>
        <taxon>Pichiales</taxon>
        <taxon>Pichiaceae</taxon>
        <taxon>Pichia</taxon>
    </lineage>
</organism>
<dbReference type="OrthoDB" id="3705032at2759"/>
<name>A0A1Q2YMH2_9ASCO</name>
<dbReference type="AlphaFoldDB" id="A0A1Q2YMH2"/>
<dbReference type="InterPro" id="IPR046925">
    <property type="entry name" value="WD-like_fungi"/>
</dbReference>
<keyword evidence="1" id="KW-0732">Signal</keyword>
<dbReference type="Pfam" id="PF20493">
    <property type="entry name" value="WD-like_fungi"/>
    <property type="match status" value="1"/>
</dbReference>
<keyword evidence="4" id="KW-1185">Reference proteome</keyword>
<evidence type="ECO:0000313" key="4">
    <source>
        <dbReference type="Proteomes" id="UP000186136"/>
    </source>
</evidence>
<evidence type="ECO:0000256" key="1">
    <source>
        <dbReference type="SAM" id="SignalP"/>
    </source>
</evidence>
<accession>A0A1Q2YMH2</accession>
<dbReference type="Proteomes" id="UP000186136">
    <property type="component" value="Unassembled WGS sequence"/>
</dbReference>
<evidence type="ECO:0000313" key="3">
    <source>
        <dbReference type="EMBL" id="GAV30697.1"/>
    </source>
</evidence>
<protein>
    <recommendedName>
        <fullName evidence="2">WD-like domain-containing protein</fullName>
    </recommendedName>
</protein>